<dbReference type="PANTHER" id="PTHR24220:SF689">
    <property type="entry name" value="LIPOPROTEIN-RELEASING SYSTEM ATP-BINDING PROTEIN LOLD"/>
    <property type="match status" value="1"/>
</dbReference>
<evidence type="ECO:0000259" key="2">
    <source>
        <dbReference type="PROSITE" id="PS50893"/>
    </source>
</evidence>
<dbReference type="Pfam" id="PF00005">
    <property type="entry name" value="ABC_tran"/>
    <property type="match status" value="1"/>
</dbReference>
<comment type="caution">
    <text evidence="3">The sequence shown here is derived from an EMBL/GenBank/DDBJ whole genome shotgun (WGS) entry which is preliminary data.</text>
</comment>
<dbReference type="EMBL" id="JAHUZB010000001">
    <property type="protein sequence ID" value="MBV7389251.1"/>
    <property type="molecule type" value="Genomic_DNA"/>
</dbReference>
<dbReference type="GO" id="GO:0005524">
    <property type="term" value="F:ATP binding"/>
    <property type="evidence" value="ECO:0007669"/>
    <property type="project" value="UniProtKB-KW"/>
</dbReference>
<proteinExistence type="inferred from homology"/>
<name>A0ABS6T8N1_9ENTE</name>
<evidence type="ECO:0000313" key="4">
    <source>
        <dbReference type="Proteomes" id="UP000774130"/>
    </source>
</evidence>
<dbReference type="SMART" id="SM00382">
    <property type="entry name" value="AAA"/>
    <property type="match status" value="1"/>
</dbReference>
<dbReference type="PROSITE" id="PS50893">
    <property type="entry name" value="ABC_TRANSPORTER_2"/>
    <property type="match status" value="1"/>
</dbReference>
<feature type="domain" description="ABC transporter" evidence="2">
    <location>
        <begin position="4"/>
        <end position="217"/>
    </location>
</feature>
<accession>A0ABS6T8N1</accession>
<evidence type="ECO:0000313" key="3">
    <source>
        <dbReference type="EMBL" id="MBV7389251.1"/>
    </source>
</evidence>
<organism evidence="3 4">
    <name type="scientific">Enterococcus alishanensis</name>
    <dbReference type="NCBI Taxonomy" id="1303817"/>
    <lineage>
        <taxon>Bacteria</taxon>
        <taxon>Bacillati</taxon>
        <taxon>Bacillota</taxon>
        <taxon>Bacilli</taxon>
        <taxon>Lactobacillales</taxon>
        <taxon>Enterococcaceae</taxon>
        <taxon>Enterococcus</taxon>
    </lineage>
</organism>
<sequence length="222" mass="25095">MKQLVLENVSYCPKNSTEKILDQINGEFLTGKIYFILGKKQTGKTTLLSILAGLVRCTEGKILVDGEDLSLTNQDDFRAEKICCLFQNGNLVNDSALANLELEMLLSKQPNRTDELINSLQIAGLTDKKIKTNIKKLTKKERQMVYLAKILVSRAKLILLDDPSQLFSELDEEMIVRKIADFCRRNDKCLVIVSQSNNAIKFADELWGLNGGKLLFIKEQPR</sequence>
<dbReference type="InterPro" id="IPR015854">
    <property type="entry name" value="ABC_transpr_LolD-like"/>
</dbReference>
<keyword evidence="4" id="KW-1185">Reference proteome</keyword>
<comment type="similarity">
    <text evidence="1">Belongs to the ABC transporter superfamily.</text>
</comment>
<dbReference type="RefSeq" id="WP_218324318.1">
    <property type="nucleotide sequence ID" value="NZ_JAHUZB010000001.1"/>
</dbReference>
<dbReference type="Proteomes" id="UP000774130">
    <property type="component" value="Unassembled WGS sequence"/>
</dbReference>
<keyword evidence="3" id="KW-0547">Nucleotide-binding</keyword>
<dbReference type="PANTHER" id="PTHR24220">
    <property type="entry name" value="IMPORT ATP-BINDING PROTEIN"/>
    <property type="match status" value="1"/>
</dbReference>
<keyword evidence="3" id="KW-0067">ATP-binding</keyword>
<evidence type="ECO:0000256" key="1">
    <source>
        <dbReference type="ARBA" id="ARBA00005417"/>
    </source>
</evidence>
<dbReference type="InterPro" id="IPR003593">
    <property type="entry name" value="AAA+_ATPase"/>
</dbReference>
<gene>
    <name evidence="3" type="ORF">KUA55_01050</name>
</gene>
<dbReference type="InterPro" id="IPR003439">
    <property type="entry name" value="ABC_transporter-like_ATP-bd"/>
</dbReference>
<reference evidence="3 4" key="1">
    <citation type="submission" date="2021-06" db="EMBL/GenBank/DDBJ databases">
        <title>Enterococcus alishanensis sp. nov., a novel lactic acid bacterium isolated from fresh coffee beans.</title>
        <authorList>
            <person name="Chen Y.-S."/>
        </authorList>
    </citation>
    <scope>NUCLEOTIDE SEQUENCE [LARGE SCALE GENOMIC DNA]</scope>
    <source>
        <strain evidence="3 4">ALS3</strain>
    </source>
</reference>
<protein>
    <submittedName>
        <fullName evidence="3">ATP-binding cassette domain-containing protein</fullName>
    </submittedName>
</protein>